<reference evidence="13" key="1">
    <citation type="submission" date="2022-03" db="EMBL/GenBank/DDBJ databases">
        <authorList>
            <person name="Martin C."/>
        </authorList>
    </citation>
    <scope>NUCLEOTIDE SEQUENCE</scope>
</reference>
<dbReference type="SUPFAM" id="SSF53187">
    <property type="entry name" value="Zn-dependent exopeptidases"/>
    <property type="match status" value="1"/>
</dbReference>
<dbReference type="GO" id="GO:0008270">
    <property type="term" value="F:zinc ion binding"/>
    <property type="evidence" value="ECO:0007669"/>
    <property type="project" value="TreeGrafter"/>
</dbReference>
<evidence type="ECO:0000256" key="1">
    <source>
        <dbReference type="ARBA" id="ARBA00000001"/>
    </source>
</evidence>
<keyword evidence="9" id="KW-0862">Zinc</keyword>
<evidence type="ECO:0000256" key="2">
    <source>
        <dbReference type="ARBA" id="ARBA00004613"/>
    </source>
</evidence>
<evidence type="ECO:0000256" key="6">
    <source>
        <dbReference type="ARBA" id="ARBA00022525"/>
    </source>
</evidence>
<dbReference type="GO" id="GO:0005576">
    <property type="term" value="C:extracellular region"/>
    <property type="evidence" value="ECO:0007669"/>
    <property type="project" value="UniProtKB-SubCell"/>
</dbReference>
<gene>
    <name evidence="13" type="ORF">OFUS_LOCUS16988</name>
</gene>
<feature type="domain" description="Peptidase M28" evidence="12">
    <location>
        <begin position="131"/>
        <end position="354"/>
    </location>
</feature>
<organism evidence="13 14">
    <name type="scientific">Owenia fusiformis</name>
    <name type="common">Polychaete worm</name>
    <dbReference type="NCBI Taxonomy" id="6347"/>
    <lineage>
        <taxon>Eukaryota</taxon>
        <taxon>Metazoa</taxon>
        <taxon>Spiralia</taxon>
        <taxon>Lophotrochozoa</taxon>
        <taxon>Annelida</taxon>
        <taxon>Polychaeta</taxon>
        <taxon>Sedentaria</taxon>
        <taxon>Canalipalpata</taxon>
        <taxon>Sabellida</taxon>
        <taxon>Oweniida</taxon>
        <taxon>Oweniidae</taxon>
        <taxon>Owenia</taxon>
    </lineage>
</organism>
<evidence type="ECO:0000256" key="5">
    <source>
        <dbReference type="ARBA" id="ARBA00016861"/>
    </source>
</evidence>
<evidence type="ECO:0000256" key="8">
    <source>
        <dbReference type="ARBA" id="ARBA00022723"/>
    </source>
</evidence>
<evidence type="ECO:0000256" key="10">
    <source>
        <dbReference type="ARBA" id="ARBA00023157"/>
    </source>
</evidence>
<evidence type="ECO:0000256" key="7">
    <source>
        <dbReference type="ARBA" id="ARBA00022679"/>
    </source>
</evidence>
<dbReference type="PANTHER" id="PTHR12283:SF6">
    <property type="entry name" value="GLUTAMINYL-PEPTIDE CYCLOTRANSFERASE-RELATED"/>
    <property type="match status" value="1"/>
</dbReference>
<evidence type="ECO:0000313" key="14">
    <source>
        <dbReference type="Proteomes" id="UP000749559"/>
    </source>
</evidence>
<dbReference type="FunFam" id="3.40.630.10:FF:000029">
    <property type="entry name" value="Glutaminyl-peptide cyclotransferase"/>
    <property type="match status" value="1"/>
</dbReference>
<dbReference type="InterPro" id="IPR040234">
    <property type="entry name" value="QC/QCL"/>
</dbReference>
<accession>A0A8S4PEQ5</accession>
<dbReference type="CDD" id="cd03880">
    <property type="entry name" value="M28_QC_like"/>
    <property type="match status" value="1"/>
</dbReference>
<name>A0A8S4PEQ5_OWEFU</name>
<feature type="non-terminal residue" evidence="13">
    <location>
        <position position="1"/>
    </location>
</feature>
<dbReference type="Proteomes" id="UP000749559">
    <property type="component" value="Unassembled WGS sequence"/>
</dbReference>
<comment type="similarity">
    <text evidence="3">Belongs to the glutaminyl-peptide cyclotransferase family.</text>
</comment>
<dbReference type="InterPro" id="IPR037457">
    <property type="entry name" value="M28_QC"/>
</dbReference>
<dbReference type="GO" id="GO:0016603">
    <property type="term" value="F:glutaminyl-peptide cyclotransferase activity"/>
    <property type="evidence" value="ECO:0007669"/>
    <property type="project" value="UniProtKB-EC"/>
</dbReference>
<keyword evidence="7" id="KW-0808">Transferase</keyword>
<evidence type="ECO:0000313" key="13">
    <source>
        <dbReference type="EMBL" id="CAH1791958.1"/>
    </source>
</evidence>
<sequence length="366" mass="42799">QSDWRIYKLVNMELLGQKSAGRRIMKFRRIPLVFALFFCITDAEHWTKLREKHKSKSLTTQRLRRAVDLGSDMQTFKRDELKPLLIERVPGTPGNLAAQEHIRQRMQRLKWSIEEFPFTAETPFGDKPFNNIVATQNPSAKRRLAFVCHFDSKYYRNIKFIGATDSSVPCAMMLDLARTLNDTIWKDAATALDVSLQLIFLDGEEAFVHWTSTDSVYGARYLAQKWHDEKYPEQDSLNNVLDRLDAFILLDLIGTKNPKFTNWFDKQTGHLFERLAKIETKLKKDERYHGTTSYFQNKARYNGGGIEDDHIPFLRKDVPILHLIAYPFPSVWHKESDNENALDYDTIENLNHILRIFTIEYLHLSP</sequence>
<proteinExistence type="inferred from homology"/>
<dbReference type="Pfam" id="PF04389">
    <property type="entry name" value="Peptidase_M28"/>
    <property type="match status" value="1"/>
</dbReference>
<evidence type="ECO:0000256" key="11">
    <source>
        <dbReference type="ARBA" id="ARBA00023315"/>
    </source>
</evidence>
<comment type="subcellular location">
    <subcellularLocation>
        <location evidence="2">Secreted</location>
    </subcellularLocation>
</comment>
<comment type="caution">
    <text evidence="13">The sequence shown here is derived from an EMBL/GenBank/DDBJ whole genome shotgun (WGS) entry which is preliminary data.</text>
</comment>
<comment type="catalytic activity">
    <reaction evidence="1">
        <text>N-terminal L-glutaminyl-[peptide] = N-terminal 5-oxo-L-prolyl-[peptide] + NH4(+)</text>
        <dbReference type="Rhea" id="RHEA:23652"/>
        <dbReference type="Rhea" id="RHEA-COMP:11736"/>
        <dbReference type="Rhea" id="RHEA-COMP:11846"/>
        <dbReference type="ChEBI" id="CHEBI:28938"/>
        <dbReference type="ChEBI" id="CHEBI:64722"/>
        <dbReference type="ChEBI" id="CHEBI:87215"/>
        <dbReference type="EC" id="2.3.2.5"/>
    </reaction>
</comment>
<keyword evidence="10" id="KW-1015">Disulfide bond</keyword>
<keyword evidence="11" id="KW-0012">Acyltransferase</keyword>
<dbReference type="PANTHER" id="PTHR12283">
    <property type="entry name" value="GLUTAMINYL-PEPTIDE CYCLOTRANSFERASE"/>
    <property type="match status" value="1"/>
</dbReference>
<dbReference type="EMBL" id="CAIIXF020000008">
    <property type="protein sequence ID" value="CAH1791958.1"/>
    <property type="molecule type" value="Genomic_DNA"/>
</dbReference>
<protein>
    <recommendedName>
        <fullName evidence="5">Glutaminyl-peptide cyclotransferase</fullName>
        <ecNumber evidence="4">2.3.2.5</ecNumber>
    </recommendedName>
</protein>
<dbReference type="EC" id="2.3.2.5" evidence="4"/>
<evidence type="ECO:0000259" key="12">
    <source>
        <dbReference type="Pfam" id="PF04389"/>
    </source>
</evidence>
<dbReference type="AlphaFoldDB" id="A0A8S4PEQ5"/>
<dbReference type="OrthoDB" id="3907302at2759"/>
<keyword evidence="8" id="KW-0479">Metal-binding</keyword>
<dbReference type="InterPro" id="IPR007484">
    <property type="entry name" value="Peptidase_M28"/>
</dbReference>
<dbReference type="Gene3D" id="3.40.630.10">
    <property type="entry name" value="Zn peptidases"/>
    <property type="match status" value="1"/>
</dbReference>
<evidence type="ECO:0000256" key="9">
    <source>
        <dbReference type="ARBA" id="ARBA00022833"/>
    </source>
</evidence>
<keyword evidence="6" id="KW-0964">Secreted</keyword>
<keyword evidence="14" id="KW-1185">Reference proteome</keyword>
<evidence type="ECO:0000256" key="3">
    <source>
        <dbReference type="ARBA" id="ARBA00006014"/>
    </source>
</evidence>
<evidence type="ECO:0000256" key="4">
    <source>
        <dbReference type="ARBA" id="ARBA00012012"/>
    </source>
</evidence>